<proteinExistence type="inferred from homology"/>
<evidence type="ECO:0000313" key="6">
    <source>
        <dbReference type="EMBL" id="TGE37157.1"/>
    </source>
</evidence>
<dbReference type="GO" id="GO:0000976">
    <property type="term" value="F:transcription cis-regulatory region binding"/>
    <property type="evidence" value="ECO:0007669"/>
    <property type="project" value="TreeGrafter"/>
</dbReference>
<dbReference type="PANTHER" id="PTHR30126:SF40">
    <property type="entry name" value="HTH-TYPE TRANSCRIPTIONAL REGULATOR GLTR"/>
    <property type="match status" value="1"/>
</dbReference>
<comment type="similarity">
    <text evidence="1">Belongs to the LysR transcriptional regulatory family.</text>
</comment>
<keyword evidence="2" id="KW-0805">Transcription regulation</keyword>
<dbReference type="RefSeq" id="WP_135548061.1">
    <property type="nucleotide sequence ID" value="NZ_SPQQ01000005.1"/>
</dbReference>
<dbReference type="Gene3D" id="3.40.190.290">
    <property type="match status" value="1"/>
</dbReference>
<dbReference type="Proteomes" id="UP000298460">
    <property type="component" value="Unassembled WGS sequence"/>
</dbReference>
<feature type="domain" description="HTH lysR-type" evidence="5">
    <location>
        <begin position="1"/>
        <end position="58"/>
    </location>
</feature>
<evidence type="ECO:0000256" key="4">
    <source>
        <dbReference type="ARBA" id="ARBA00023163"/>
    </source>
</evidence>
<evidence type="ECO:0000313" key="7">
    <source>
        <dbReference type="Proteomes" id="UP000298460"/>
    </source>
</evidence>
<dbReference type="InterPro" id="IPR036388">
    <property type="entry name" value="WH-like_DNA-bd_sf"/>
</dbReference>
<keyword evidence="3" id="KW-0238">DNA-binding</keyword>
<evidence type="ECO:0000256" key="2">
    <source>
        <dbReference type="ARBA" id="ARBA00023015"/>
    </source>
</evidence>
<dbReference type="PANTHER" id="PTHR30126">
    <property type="entry name" value="HTH-TYPE TRANSCRIPTIONAL REGULATOR"/>
    <property type="match status" value="1"/>
</dbReference>
<dbReference type="PRINTS" id="PR00039">
    <property type="entry name" value="HTHLYSR"/>
</dbReference>
<name>A0A4Z0R572_9FIRM</name>
<sequence length="303" mass="33683">MDFKELATFMNIIESGSYSKTAKLLYISQPTATARIKSLEDDLGIKLLKRSGKGYQATEAGAVLAVYAGRLLQIQAECQEALSQIRGVYANTLRIDTTAIGTYLLPGITAKFKKNDSQTKLFFAISNTNEAIDSLLDGSVDVVLASFTPDNDNEDLCFTIVGYDTLVLVSSIDNPITQLKKVRVQDLKNENFIVREQGSNTRKIFYDWLHENGLDAGNSTEIGQPEAIYRAVAQNVGISMLSTFSLRPEDTTIKCLDLEGFPITRQINVITKKNHKKSYLISTFTKLVKEYMDELTDNGTIDF</sequence>
<dbReference type="AlphaFoldDB" id="A0A4Z0R572"/>
<dbReference type="SUPFAM" id="SSF46785">
    <property type="entry name" value="Winged helix' DNA-binding domain"/>
    <property type="match status" value="1"/>
</dbReference>
<dbReference type="Gene3D" id="1.10.10.10">
    <property type="entry name" value="Winged helix-like DNA-binding domain superfamily/Winged helix DNA-binding domain"/>
    <property type="match status" value="1"/>
</dbReference>
<dbReference type="OrthoDB" id="119203at2"/>
<accession>A0A4Z0R572</accession>
<keyword evidence="7" id="KW-1185">Reference proteome</keyword>
<reference evidence="6 7" key="1">
    <citation type="submission" date="2019-03" db="EMBL/GenBank/DDBJ databases">
        <title>Draft Genome Sequence of Desulfosporosinus fructosivorans Strain 63.6F, Isolated from Marine Sediment in the Baltic Sea.</title>
        <authorList>
            <person name="Hausmann B."/>
            <person name="Vandieken V."/>
            <person name="Pjevac P."/>
            <person name="Schreck K."/>
            <person name="Herbold C.W."/>
            <person name="Loy A."/>
        </authorList>
    </citation>
    <scope>NUCLEOTIDE SEQUENCE [LARGE SCALE GENOMIC DNA]</scope>
    <source>
        <strain evidence="6 7">63.6F</strain>
    </source>
</reference>
<dbReference type="EMBL" id="SPQQ01000005">
    <property type="protein sequence ID" value="TGE37157.1"/>
    <property type="molecule type" value="Genomic_DNA"/>
</dbReference>
<dbReference type="InterPro" id="IPR036390">
    <property type="entry name" value="WH_DNA-bd_sf"/>
</dbReference>
<dbReference type="Pfam" id="PF00126">
    <property type="entry name" value="HTH_1"/>
    <property type="match status" value="1"/>
</dbReference>
<evidence type="ECO:0000256" key="1">
    <source>
        <dbReference type="ARBA" id="ARBA00009437"/>
    </source>
</evidence>
<organism evidence="6 7">
    <name type="scientific">Desulfosporosinus fructosivorans</name>
    <dbReference type="NCBI Taxonomy" id="2018669"/>
    <lineage>
        <taxon>Bacteria</taxon>
        <taxon>Bacillati</taxon>
        <taxon>Bacillota</taxon>
        <taxon>Clostridia</taxon>
        <taxon>Eubacteriales</taxon>
        <taxon>Desulfitobacteriaceae</taxon>
        <taxon>Desulfosporosinus</taxon>
    </lineage>
</organism>
<dbReference type="PROSITE" id="PS50931">
    <property type="entry name" value="HTH_LYSR"/>
    <property type="match status" value="1"/>
</dbReference>
<keyword evidence="4" id="KW-0804">Transcription</keyword>
<dbReference type="InterPro" id="IPR000847">
    <property type="entry name" value="LysR_HTH_N"/>
</dbReference>
<gene>
    <name evidence="6" type="ORF">E4K67_14840</name>
</gene>
<evidence type="ECO:0000259" key="5">
    <source>
        <dbReference type="PROSITE" id="PS50931"/>
    </source>
</evidence>
<dbReference type="InterPro" id="IPR005119">
    <property type="entry name" value="LysR_subst-bd"/>
</dbReference>
<evidence type="ECO:0000256" key="3">
    <source>
        <dbReference type="ARBA" id="ARBA00023125"/>
    </source>
</evidence>
<dbReference type="Pfam" id="PF03466">
    <property type="entry name" value="LysR_substrate"/>
    <property type="match status" value="1"/>
</dbReference>
<dbReference type="GO" id="GO:0003700">
    <property type="term" value="F:DNA-binding transcription factor activity"/>
    <property type="evidence" value="ECO:0007669"/>
    <property type="project" value="InterPro"/>
</dbReference>
<comment type="caution">
    <text evidence="6">The sequence shown here is derived from an EMBL/GenBank/DDBJ whole genome shotgun (WGS) entry which is preliminary data.</text>
</comment>
<dbReference type="SUPFAM" id="SSF53850">
    <property type="entry name" value="Periplasmic binding protein-like II"/>
    <property type="match status" value="1"/>
</dbReference>
<protein>
    <submittedName>
        <fullName evidence="6">LysR family transcriptional regulator</fullName>
    </submittedName>
</protein>